<dbReference type="EMBL" id="AP019620">
    <property type="protein sequence ID" value="BBJ37312.1"/>
    <property type="molecule type" value="Genomic_DNA"/>
</dbReference>
<evidence type="ECO:0000256" key="3">
    <source>
        <dbReference type="ARBA" id="ARBA00023239"/>
    </source>
</evidence>
<evidence type="ECO:0000313" key="5">
    <source>
        <dbReference type="Proteomes" id="UP000463951"/>
    </source>
</evidence>
<dbReference type="Gene3D" id="3.90.226.10">
    <property type="entry name" value="2-enoyl-CoA Hydratase, Chain A, domain 1"/>
    <property type="match status" value="1"/>
</dbReference>
<protein>
    <submittedName>
        <fullName evidence="4">Enoyl-CoA hydratase</fullName>
    </submittedName>
</protein>
<evidence type="ECO:0000256" key="1">
    <source>
        <dbReference type="ARBA" id="ARBA00005254"/>
    </source>
</evidence>
<dbReference type="Proteomes" id="UP000463951">
    <property type="component" value="Chromosome"/>
</dbReference>
<evidence type="ECO:0000256" key="2">
    <source>
        <dbReference type="ARBA" id="ARBA00023098"/>
    </source>
</evidence>
<dbReference type="GO" id="GO:0006635">
    <property type="term" value="P:fatty acid beta-oxidation"/>
    <property type="evidence" value="ECO:0007669"/>
    <property type="project" value="TreeGrafter"/>
</dbReference>
<name>A0A499UBE6_9ACTN</name>
<dbReference type="SUPFAM" id="SSF52096">
    <property type="entry name" value="ClpP/crotonase"/>
    <property type="match status" value="1"/>
</dbReference>
<comment type="similarity">
    <text evidence="1">Belongs to the enoyl-CoA hydratase/isomerase family.</text>
</comment>
<organism evidence="4 5">
    <name type="scientific">Streptomyces antimycoticus</name>
    <dbReference type="NCBI Taxonomy" id="68175"/>
    <lineage>
        <taxon>Bacteria</taxon>
        <taxon>Bacillati</taxon>
        <taxon>Actinomycetota</taxon>
        <taxon>Actinomycetes</taxon>
        <taxon>Kitasatosporales</taxon>
        <taxon>Streptomycetaceae</taxon>
        <taxon>Streptomyces</taxon>
        <taxon>Streptomyces violaceusniger group</taxon>
    </lineage>
</organism>
<accession>A0A499UBE6</accession>
<dbReference type="CDD" id="cd06558">
    <property type="entry name" value="crotonase-like"/>
    <property type="match status" value="1"/>
</dbReference>
<keyword evidence="2" id="KW-0443">Lipid metabolism</keyword>
<dbReference type="PANTHER" id="PTHR11941">
    <property type="entry name" value="ENOYL-COA HYDRATASE-RELATED"/>
    <property type="match status" value="1"/>
</dbReference>
<sequence>MERRDGIAYVTVHNEPFLNAEDDAVVEALEIAVDLALLDDSVQAGVVRGGVMTHPRYAGRRVFNAGINLTELYCGNVTFLDFLMRRELGYIAKFSRGLSPDPDDPTLLPAAEKPWVGAVDTFAIGGGAQILLALDYVVADSQSYFTLPAMREGLIPGAANLRLGRFSGARPARRMIFWDHKIKSTDAEGRLMCDLVVEPGEMDAAVEAAAARLTNPAVVPNRRMMRLAEEPIELFREYMAAYALEQSRRIYSDDLLANLQRTWINRSRRT</sequence>
<gene>
    <name evidence="4" type="ORF">SSPO_000300</name>
</gene>
<dbReference type="AlphaFoldDB" id="A0A499UBE6"/>
<proteinExistence type="inferred from homology"/>
<dbReference type="PANTHER" id="PTHR11941:SF169">
    <property type="entry name" value="(7AS)-7A-METHYL-1,5-DIOXO-2,3,5,6,7,7A-HEXAHYDRO-1H-INDENE-CARBOXYL-COA HYDROLASE"/>
    <property type="match status" value="1"/>
</dbReference>
<reference evidence="4 5" key="1">
    <citation type="journal article" date="2020" name="Int. J. Syst. Evol. Microbiol.">
        <title>Reclassification of Streptomyces castelarensis and Streptomyces sporoclivatus as later heterotypic synonyms of Streptomyces antimycoticus.</title>
        <authorList>
            <person name="Komaki H."/>
            <person name="Tamura T."/>
        </authorList>
    </citation>
    <scope>NUCLEOTIDE SEQUENCE [LARGE SCALE GENOMIC DNA]</scope>
    <source>
        <strain evidence="4 5">NBRC 100767</strain>
    </source>
</reference>
<keyword evidence="3" id="KW-0456">Lyase</keyword>
<dbReference type="InterPro" id="IPR001753">
    <property type="entry name" value="Enoyl-CoA_hydra/iso"/>
</dbReference>
<dbReference type="InterPro" id="IPR029045">
    <property type="entry name" value="ClpP/crotonase-like_dom_sf"/>
</dbReference>
<dbReference type="Pfam" id="PF00378">
    <property type="entry name" value="ECH_1"/>
    <property type="match status" value="1"/>
</dbReference>
<dbReference type="GO" id="GO:0016829">
    <property type="term" value="F:lyase activity"/>
    <property type="evidence" value="ECO:0007669"/>
    <property type="project" value="UniProtKB-KW"/>
</dbReference>
<evidence type="ECO:0000313" key="4">
    <source>
        <dbReference type="EMBL" id="BBJ37312.1"/>
    </source>
</evidence>